<dbReference type="CDD" id="cd01949">
    <property type="entry name" value="GGDEF"/>
    <property type="match status" value="1"/>
</dbReference>
<evidence type="ECO:0000313" key="9">
    <source>
        <dbReference type="EMBL" id="OCT14805.1"/>
    </source>
</evidence>
<keyword evidence="4 6" id="KW-1133">Transmembrane helix</keyword>
<evidence type="ECO:0000259" key="8">
    <source>
        <dbReference type="PROSITE" id="PS50887"/>
    </source>
</evidence>
<name>A0A1C1A2P2_9BACL</name>
<dbReference type="InterPro" id="IPR029787">
    <property type="entry name" value="Nucleotide_cyclase"/>
</dbReference>
<dbReference type="EMBL" id="LYPC01000016">
    <property type="protein sequence ID" value="OCT14805.1"/>
    <property type="molecule type" value="Genomic_DNA"/>
</dbReference>
<evidence type="ECO:0000256" key="3">
    <source>
        <dbReference type="ARBA" id="ARBA00022692"/>
    </source>
</evidence>
<evidence type="ECO:0000256" key="1">
    <source>
        <dbReference type="ARBA" id="ARBA00004651"/>
    </source>
</evidence>
<feature type="domain" description="GGDEF" evidence="8">
    <location>
        <begin position="397"/>
        <end position="534"/>
    </location>
</feature>
<dbReference type="Pfam" id="PF00990">
    <property type="entry name" value="GGDEF"/>
    <property type="match status" value="1"/>
</dbReference>
<keyword evidence="5 6" id="KW-0472">Membrane</keyword>
<dbReference type="GO" id="GO:0007165">
    <property type="term" value="P:signal transduction"/>
    <property type="evidence" value="ECO:0007669"/>
    <property type="project" value="InterPro"/>
</dbReference>
<reference evidence="10" key="1">
    <citation type="submission" date="2016-05" db="EMBL/GenBank/DDBJ databases">
        <title>Paenibacillus oryzae. sp. nov., isolated from the rice root.</title>
        <authorList>
            <person name="Zhang J."/>
            <person name="Zhang X."/>
        </authorList>
    </citation>
    <scope>NUCLEOTIDE SEQUENCE [LARGE SCALE GENOMIC DNA]</scope>
    <source>
        <strain evidence="10">KCTC13222</strain>
    </source>
</reference>
<comment type="subcellular location">
    <subcellularLocation>
        <location evidence="1">Cell membrane</location>
        <topology evidence="1">Multi-pass membrane protein</topology>
    </subcellularLocation>
</comment>
<dbReference type="CDD" id="cd06225">
    <property type="entry name" value="HAMP"/>
    <property type="match status" value="1"/>
</dbReference>
<dbReference type="Proteomes" id="UP000093309">
    <property type="component" value="Unassembled WGS sequence"/>
</dbReference>
<dbReference type="PROSITE" id="PS50887">
    <property type="entry name" value="GGDEF"/>
    <property type="match status" value="1"/>
</dbReference>
<dbReference type="SUPFAM" id="SSF55073">
    <property type="entry name" value="Nucleotide cyclase"/>
    <property type="match status" value="1"/>
</dbReference>
<accession>A0A1C1A2P2</accession>
<dbReference type="PROSITE" id="PS50885">
    <property type="entry name" value="HAMP"/>
    <property type="match status" value="1"/>
</dbReference>
<dbReference type="InterPro" id="IPR000160">
    <property type="entry name" value="GGDEF_dom"/>
</dbReference>
<dbReference type="GO" id="GO:0043709">
    <property type="term" value="P:cell adhesion involved in single-species biofilm formation"/>
    <property type="evidence" value="ECO:0007669"/>
    <property type="project" value="TreeGrafter"/>
</dbReference>
<dbReference type="GO" id="GO:0052621">
    <property type="term" value="F:diguanylate cyclase activity"/>
    <property type="evidence" value="ECO:0007669"/>
    <property type="project" value="TreeGrafter"/>
</dbReference>
<dbReference type="CDD" id="cd12914">
    <property type="entry name" value="PDC1_DGC_like"/>
    <property type="match status" value="1"/>
</dbReference>
<dbReference type="SMART" id="SM00267">
    <property type="entry name" value="GGDEF"/>
    <property type="match status" value="1"/>
</dbReference>
<keyword evidence="10" id="KW-1185">Reference proteome</keyword>
<dbReference type="InterPro" id="IPR033479">
    <property type="entry name" value="dCache_1"/>
</dbReference>
<proteinExistence type="predicted"/>
<feature type="domain" description="HAMP" evidence="7">
    <location>
        <begin position="305"/>
        <end position="361"/>
    </location>
</feature>
<sequence>MGRMLSLFSNHTIKMRLQLWISASIVILAFSIIVPFYSIEKKNRLDEASVQLKQVIALQSLYIERWNQEKLDAIKRFTLSDNAKFHHIGDLKREFQDYAQVNSEFASIMFVEPDGYIRSDTDPKKQMYVGDRQYYIRGKDKKSFISGVIVTKESGIPIITFSAPVLGDHNDFKGVVVGIVTLEMLNKLISRLSFGDSGEVYVLDGQGNIVTASNHSGVNGITQQVTSEIYHRAITNSTVRTAYTGFRGERVYGEYQWSQEKAWLVVGEITQKEVFHKLNALGITIIIISLIALLLSIVAAIMIASKIERPIRYLLRATKVIQKGNYDYQINADKIRTAPAELKQLVTTFNLMSDRLKSNISLLEYSAWMDQLTEMHNRRYMMLKGNAQLQHCIASGHTCSVMMMDIDYFKKINDTYGHLVGDGVLHHVAGILKRYEGPDVIAARYGGEEFIVLLLRQDAQETAALAAELRELLMAEPYRNEQITVKITASMGIAEYAHTLEYGTMVLEDMVSRADHALYRAKSGGRNRVEIDRRGIDEDHV</sequence>
<dbReference type="InterPro" id="IPR043128">
    <property type="entry name" value="Rev_trsase/Diguanyl_cyclase"/>
</dbReference>
<dbReference type="SUPFAM" id="SSF158472">
    <property type="entry name" value="HAMP domain-like"/>
    <property type="match status" value="1"/>
</dbReference>
<keyword evidence="3 6" id="KW-0812">Transmembrane</keyword>
<dbReference type="FunFam" id="3.30.70.270:FF:000001">
    <property type="entry name" value="Diguanylate cyclase domain protein"/>
    <property type="match status" value="1"/>
</dbReference>
<feature type="transmembrane region" description="Helical" evidence="6">
    <location>
        <begin position="20"/>
        <end position="39"/>
    </location>
</feature>
<dbReference type="CDD" id="cd18774">
    <property type="entry name" value="PDC2_HK_sensor"/>
    <property type="match status" value="1"/>
</dbReference>
<dbReference type="GO" id="GO:0005886">
    <property type="term" value="C:plasma membrane"/>
    <property type="evidence" value="ECO:0007669"/>
    <property type="project" value="UniProtKB-SubCell"/>
</dbReference>
<keyword evidence="2" id="KW-1003">Cell membrane</keyword>
<dbReference type="Gene3D" id="3.30.70.270">
    <property type="match status" value="1"/>
</dbReference>
<dbReference type="InterPro" id="IPR003660">
    <property type="entry name" value="HAMP_dom"/>
</dbReference>
<gene>
    <name evidence="9" type="ORF">A8709_11590</name>
</gene>
<dbReference type="AlphaFoldDB" id="A0A1C1A2P2"/>
<dbReference type="InterPro" id="IPR050469">
    <property type="entry name" value="Diguanylate_Cyclase"/>
</dbReference>
<dbReference type="Pfam" id="PF00672">
    <property type="entry name" value="HAMP"/>
    <property type="match status" value="1"/>
</dbReference>
<evidence type="ECO:0008006" key="11">
    <source>
        <dbReference type="Google" id="ProtNLM"/>
    </source>
</evidence>
<feature type="transmembrane region" description="Helical" evidence="6">
    <location>
        <begin position="280"/>
        <end position="304"/>
    </location>
</feature>
<dbReference type="Gene3D" id="3.30.450.20">
    <property type="entry name" value="PAS domain"/>
    <property type="match status" value="1"/>
</dbReference>
<dbReference type="GO" id="GO:1902201">
    <property type="term" value="P:negative regulation of bacterial-type flagellum-dependent cell motility"/>
    <property type="evidence" value="ECO:0007669"/>
    <property type="project" value="TreeGrafter"/>
</dbReference>
<protein>
    <recommendedName>
        <fullName evidence="11">Diguanylate cyclase</fullName>
    </recommendedName>
</protein>
<evidence type="ECO:0000256" key="4">
    <source>
        <dbReference type="ARBA" id="ARBA00022989"/>
    </source>
</evidence>
<dbReference type="Gene3D" id="6.10.340.10">
    <property type="match status" value="1"/>
</dbReference>
<comment type="caution">
    <text evidence="9">The sequence shown here is derived from an EMBL/GenBank/DDBJ whole genome shotgun (WGS) entry which is preliminary data.</text>
</comment>
<dbReference type="SMART" id="SM00304">
    <property type="entry name" value="HAMP"/>
    <property type="match status" value="1"/>
</dbReference>
<dbReference type="RefSeq" id="WP_065852785.1">
    <property type="nucleotide sequence ID" value="NZ_LYPC01000016.1"/>
</dbReference>
<evidence type="ECO:0000256" key="5">
    <source>
        <dbReference type="ARBA" id="ARBA00023136"/>
    </source>
</evidence>
<dbReference type="PANTHER" id="PTHR45138">
    <property type="entry name" value="REGULATORY COMPONENTS OF SENSORY TRANSDUCTION SYSTEM"/>
    <property type="match status" value="1"/>
</dbReference>
<evidence type="ECO:0000256" key="6">
    <source>
        <dbReference type="SAM" id="Phobius"/>
    </source>
</evidence>
<dbReference type="Pfam" id="PF02743">
    <property type="entry name" value="dCache_1"/>
    <property type="match status" value="1"/>
</dbReference>
<evidence type="ECO:0000256" key="2">
    <source>
        <dbReference type="ARBA" id="ARBA00022475"/>
    </source>
</evidence>
<evidence type="ECO:0000313" key="10">
    <source>
        <dbReference type="Proteomes" id="UP000093309"/>
    </source>
</evidence>
<dbReference type="PANTHER" id="PTHR45138:SF9">
    <property type="entry name" value="DIGUANYLATE CYCLASE DGCM-RELATED"/>
    <property type="match status" value="1"/>
</dbReference>
<dbReference type="NCBIfam" id="TIGR00254">
    <property type="entry name" value="GGDEF"/>
    <property type="match status" value="1"/>
</dbReference>
<evidence type="ECO:0000259" key="7">
    <source>
        <dbReference type="PROSITE" id="PS50885"/>
    </source>
</evidence>
<organism evidence="9 10">
    <name type="scientific">Paenibacillus pectinilyticus</name>
    <dbReference type="NCBI Taxonomy" id="512399"/>
    <lineage>
        <taxon>Bacteria</taxon>
        <taxon>Bacillati</taxon>
        <taxon>Bacillota</taxon>
        <taxon>Bacilli</taxon>
        <taxon>Bacillales</taxon>
        <taxon>Paenibacillaceae</taxon>
        <taxon>Paenibacillus</taxon>
    </lineage>
</organism>
<dbReference type="STRING" id="512399.A8709_11590"/>